<evidence type="ECO:0000256" key="4">
    <source>
        <dbReference type="ARBA" id="ARBA00022801"/>
    </source>
</evidence>
<dbReference type="OrthoDB" id="407355at2759"/>
<dbReference type="GO" id="GO:0046872">
    <property type="term" value="F:metal ion binding"/>
    <property type="evidence" value="ECO:0007669"/>
    <property type="project" value="UniProtKB-KW"/>
</dbReference>
<feature type="signal peptide" evidence="7">
    <location>
        <begin position="1"/>
        <end position="24"/>
    </location>
</feature>
<dbReference type="GO" id="GO:0016810">
    <property type="term" value="F:hydrolase activity, acting on carbon-nitrogen (but not peptide) bonds"/>
    <property type="evidence" value="ECO:0007669"/>
    <property type="project" value="InterPro"/>
</dbReference>
<dbReference type="AlphaFoldDB" id="A0A9N8YJS2"/>
<dbReference type="Gene3D" id="3.20.20.370">
    <property type="entry name" value="Glycoside hydrolase/deacetylase"/>
    <property type="match status" value="1"/>
</dbReference>
<evidence type="ECO:0000256" key="7">
    <source>
        <dbReference type="SAM" id="SignalP"/>
    </source>
</evidence>
<dbReference type="PANTHER" id="PTHR46471">
    <property type="entry name" value="CHITIN DEACETYLASE"/>
    <property type="match status" value="1"/>
</dbReference>
<evidence type="ECO:0000259" key="8">
    <source>
        <dbReference type="PROSITE" id="PS51677"/>
    </source>
</evidence>
<dbReference type="Pfam" id="PF01522">
    <property type="entry name" value="Polysacc_deac_1"/>
    <property type="match status" value="1"/>
</dbReference>
<feature type="region of interest" description="Disordered" evidence="6">
    <location>
        <begin position="263"/>
        <end position="329"/>
    </location>
</feature>
<proteinExistence type="predicted"/>
<keyword evidence="2" id="KW-0479">Metal-binding</keyword>
<organism evidence="9 10">
    <name type="scientific">Funneliformis caledonium</name>
    <dbReference type="NCBI Taxonomy" id="1117310"/>
    <lineage>
        <taxon>Eukaryota</taxon>
        <taxon>Fungi</taxon>
        <taxon>Fungi incertae sedis</taxon>
        <taxon>Mucoromycota</taxon>
        <taxon>Glomeromycotina</taxon>
        <taxon>Glomeromycetes</taxon>
        <taxon>Glomerales</taxon>
        <taxon>Glomeraceae</taxon>
        <taxon>Funneliformis</taxon>
    </lineage>
</organism>
<keyword evidence="10" id="KW-1185">Reference proteome</keyword>
<evidence type="ECO:0000256" key="1">
    <source>
        <dbReference type="ARBA" id="ARBA00001941"/>
    </source>
</evidence>
<dbReference type="InterPro" id="IPR011330">
    <property type="entry name" value="Glyco_hydro/deAcase_b/a-brl"/>
</dbReference>
<dbReference type="InterPro" id="IPR002509">
    <property type="entry name" value="NODB_dom"/>
</dbReference>
<dbReference type="GO" id="GO:0005975">
    <property type="term" value="P:carbohydrate metabolic process"/>
    <property type="evidence" value="ECO:0007669"/>
    <property type="project" value="InterPro"/>
</dbReference>
<feature type="domain" description="NodB homology" evidence="8">
    <location>
        <begin position="39"/>
        <end position="229"/>
    </location>
</feature>
<dbReference type="PROSITE" id="PS51677">
    <property type="entry name" value="NODB"/>
    <property type="match status" value="1"/>
</dbReference>
<dbReference type="Proteomes" id="UP000789570">
    <property type="component" value="Unassembled WGS sequence"/>
</dbReference>
<dbReference type="PANTHER" id="PTHR46471:SF6">
    <property type="entry name" value="GLYCOSYL HYDROLASE"/>
    <property type="match status" value="1"/>
</dbReference>
<comment type="caution">
    <text evidence="9">The sequence shown here is derived from an EMBL/GenBank/DDBJ whole genome shotgun (WGS) entry which is preliminary data.</text>
</comment>
<evidence type="ECO:0000313" key="9">
    <source>
        <dbReference type="EMBL" id="CAG8437015.1"/>
    </source>
</evidence>
<comment type="cofactor">
    <cofactor evidence="1">
        <name>Co(2+)</name>
        <dbReference type="ChEBI" id="CHEBI:48828"/>
    </cofactor>
</comment>
<evidence type="ECO:0000256" key="6">
    <source>
        <dbReference type="SAM" id="MobiDB-lite"/>
    </source>
</evidence>
<keyword evidence="4" id="KW-0378">Hydrolase</keyword>
<feature type="chain" id="PRO_5040317363" evidence="7">
    <location>
        <begin position="25"/>
        <end position="348"/>
    </location>
</feature>
<protein>
    <submittedName>
        <fullName evidence="9">6245_t:CDS:1</fullName>
    </submittedName>
</protein>
<evidence type="ECO:0000256" key="3">
    <source>
        <dbReference type="ARBA" id="ARBA00022729"/>
    </source>
</evidence>
<gene>
    <name evidence="9" type="ORF">FCALED_LOCUS190</name>
</gene>
<accession>A0A9N8YJS2</accession>
<dbReference type="EMBL" id="CAJVPQ010000014">
    <property type="protein sequence ID" value="CAG8437015.1"/>
    <property type="molecule type" value="Genomic_DNA"/>
</dbReference>
<feature type="compositionally biased region" description="Basic and acidic residues" evidence="6">
    <location>
        <begin position="263"/>
        <end position="311"/>
    </location>
</feature>
<sequence length="348" mass="37574">MYIKSATLISFIVSAFIGSSTVTAQSLGKGFIFNCDDPGVVALTFDDGPGPYTETLLEHLDDANIPATFFVLGSAAKAYPGILKKTFEAKQNHQIALHTFSHANLTSLDAASQKKEIIDAAEAVDDIIGKYPNYMRPPYGECSEGCGKVMEENGFLVIQWNADSNDWRYKEKSVDERKAVPLQNIMNEIKPKSPTKDNFIVLQHDPDDISVENTVKFIQEFSKAGYKFITVADCLKNKVTPYKGVAAKTAQAVAVNGKFADAKTPDAKAPAKDPAAKDPAAKQPEAKDQPKTKNDKPKKNDNGNKEKDGENKSAFPATNENVGAEANSAPIIKSSALVSLLGGAVELK</sequence>
<keyword evidence="5" id="KW-0119">Carbohydrate metabolism</keyword>
<name>A0A9N8YJS2_9GLOM</name>
<evidence type="ECO:0000256" key="2">
    <source>
        <dbReference type="ARBA" id="ARBA00022723"/>
    </source>
</evidence>
<evidence type="ECO:0000256" key="5">
    <source>
        <dbReference type="ARBA" id="ARBA00023277"/>
    </source>
</evidence>
<evidence type="ECO:0000313" key="10">
    <source>
        <dbReference type="Proteomes" id="UP000789570"/>
    </source>
</evidence>
<keyword evidence="3 7" id="KW-0732">Signal</keyword>
<reference evidence="9" key="1">
    <citation type="submission" date="2021-06" db="EMBL/GenBank/DDBJ databases">
        <authorList>
            <person name="Kallberg Y."/>
            <person name="Tangrot J."/>
            <person name="Rosling A."/>
        </authorList>
    </citation>
    <scope>NUCLEOTIDE SEQUENCE</scope>
    <source>
        <strain evidence="9">UK204</strain>
    </source>
</reference>
<dbReference type="SUPFAM" id="SSF88713">
    <property type="entry name" value="Glycoside hydrolase/deacetylase"/>
    <property type="match status" value="1"/>
</dbReference>